<proteinExistence type="predicted"/>
<dbReference type="EMBL" id="CM044701">
    <property type="protein sequence ID" value="KAI5682237.1"/>
    <property type="molecule type" value="Genomic_DNA"/>
</dbReference>
<name>A0ACC0CBA5_CATRO</name>
<dbReference type="Proteomes" id="UP001060085">
    <property type="component" value="Linkage Group LG01"/>
</dbReference>
<comment type="caution">
    <text evidence="1">The sequence shown here is derived from an EMBL/GenBank/DDBJ whole genome shotgun (WGS) entry which is preliminary data.</text>
</comment>
<protein>
    <submittedName>
        <fullName evidence="1">Uncharacterized protein</fullName>
    </submittedName>
</protein>
<reference evidence="2" key="1">
    <citation type="journal article" date="2023" name="Nat. Plants">
        <title>Single-cell RNA sequencing provides a high-resolution roadmap for understanding the multicellular compartmentation of specialized metabolism.</title>
        <authorList>
            <person name="Sun S."/>
            <person name="Shen X."/>
            <person name="Li Y."/>
            <person name="Li Y."/>
            <person name="Wang S."/>
            <person name="Li R."/>
            <person name="Zhang H."/>
            <person name="Shen G."/>
            <person name="Guo B."/>
            <person name="Wei J."/>
            <person name="Xu J."/>
            <person name="St-Pierre B."/>
            <person name="Chen S."/>
            <person name="Sun C."/>
        </authorList>
    </citation>
    <scope>NUCLEOTIDE SEQUENCE [LARGE SCALE GENOMIC DNA]</scope>
</reference>
<evidence type="ECO:0000313" key="2">
    <source>
        <dbReference type="Proteomes" id="UP001060085"/>
    </source>
</evidence>
<sequence length="100" mass="11898">MVSRLRLGFMVFRFKVFRVYGLKIRISRFKVYSFREEEERKKEKRKGRREGRKEKSKRRREGKEKEEAAVEKEVVAAAAQVFGEYFVEDDDGQGLGVKCN</sequence>
<organism evidence="1 2">
    <name type="scientific">Catharanthus roseus</name>
    <name type="common">Madagascar periwinkle</name>
    <name type="synonym">Vinca rosea</name>
    <dbReference type="NCBI Taxonomy" id="4058"/>
    <lineage>
        <taxon>Eukaryota</taxon>
        <taxon>Viridiplantae</taxon>
        <taxon>Streptophyta</taxon>
        <taxon>Embryophyta</taxon>
        <taxon>Tracheophyta</taxon>
        <taxon>Spermatophyta</taxon>
        <taxon>Magnoliopsida</taxon>
        <taxon>eudicotyledons</taxon>
        <taxon>Gunneridae</taxon>
        <taxon>Pentapetalae</taxon>
        <taxon>asterids</taxon>
        <taxon>lamiids</taxon>
        <taxon>Gentianales</taxon>
        <taxon>Apocynaceae</taxon>
        <taxon>Rauvolfioideae</taxon>
        <taxon>Vinceae</taxon>
        <taxon>Catharanthinae</taxon>
        <taxon>Catharanthus</taxon>
    </lineage>
</organism>
<keyword evidence="2" id="KW-1185">Reference proteome</keyword>
<accession>A0ACC0CBA5</accession>
<gene>
    <name evidence="1" type="ORF">M9H77_03465</name>
</gene>
<evidence type="ECO:0000313" key="1">
    <source>
        <dbReference type="EMBL" id="KAI5682237.1"/>
    </source>
</evidence>